<reference evidence="12" key="2">
    <citation type="submission" date="2006-05" db="EMBL/GenBank/DDBJ databases">
        <title>Sequencing of the draft genome and assembly of Desulfuromonas acetoxidans DSM 684.</title>
        <authorList>
            <consortium name="US DOE Joint Genome Institute (JGI-PGF)"/>
            <person name="Copeland A."/>
            <person name="Lucas S."/>
            <person name="Lapidus A."/>
            <person name="Barry K."/>
            <person name="Detter J.C."/>
            <person name="Glavina del Rio T."/>
            <person name="Hammon N."/>
            <person name="Israni S."/>
            <person name="Dalin E."/>
            <person name="Tice H."/>
            <person name="Bruce D."/>
            <person name="Pitluck S."/>
            <person name="Richardson P."/>
        </authorList>
    </citation>
    <scope>NUCLEOTIDE SEQUENCE [LARGE SCALE GENOMIC DNA]</scope>
    <source>
        <strain evidence="12">DSM 684</strain>
    </source>
</reference>
<dbReference type="Pfam" id="PF00919">
    <property type="entry name" value="UPF0004"/>
    <property type="match status" value="1"/>
</dbReference>
<keyword evidence="13" id="KW-1185">Reference proteome</keyword>
<evidence type="ECO:0000256" key="7">
    <source>
        <dbReference type="ARBA" id="ARBA00023014"/>
    </source>
</evidence>
<comment type="catalytic activity">
    <reaction evidence="8">
        <text>L-aspartate(89)-[ribosomal protein uS12]-hydrogen + (sulfur carrier)-SH + AH2 + 2 S-adenosyl-L-methionine = 3-methylsulfanyl-L-aspartate(89)-[ribosomal protein uS12]-hydrogen + (sulfur carrier)-H + 5'-deoxyadenosine + L-methionine + A + S-adenosyl-L-homocysteine + 2 H(+)</text>
        <dbReference type="Rhea" id="RHEA:37087"/>
        <dbReference type="Rhea" id="RHEA-COMP:10460"/>
        <dbReference type="Rhea" id="RHEA-COMP:10461"/>
        <dbReference type="Rhea" id="RHEA-COMP:14737"/>
        <dbReference type="Rhea" id="RHEA-COMP:14739"/>
        <dbReference type="ChEBI" id="CHEBI:13193"/>
        <dbReference type="ChEBI" id="CHEBI:15378"/>
        <dbReference type="ChEBI" id="CHEBI:17319"/>
        <dbReference type="ChEBI" id="CHEBI:17499"/>
        <dbReference type="ChEBI" id="CHEBI:29917"/>
        <dbReference type="ChEBI" id="CHEBI:29961"/>
        <dbReference type="ChEBI" id="CHEBI:57844"/>
        <dbReference type="ChEBI" id="CHEBI:57856"/>
        <dbReference type="ChEBI" id="CHEBI:59789"/>
        <dbReference type="ChEBI" id="CHEBI:64428"/>
        <dbReference type="ChEBI" id="CHEBI:73599"/>
        <dbReference type="EC" id="2.8.4.4"/>
    </reaction>
</comment>
<dbReference type="InterPro" id="IPR058240">
    <property type="entry name" value="rSAM_sf"/>
</dbReference>
<dbReference type="SFLD" id="SFLDG01082">
    <property type="entry name" value="B12-binding_domain_containing"/>
    <property type="match status" value="1"/>
</dbReference>
<evidence type="ECO:0000313" key="13">
    <source>
        <dbReference type="Proteomes" id="UP000005695"/>
    </source>
</evidence>
<evidence type="ECO:0000256" key="1">
    <source>
        <dbReference type="ARBA" id="ARBA00022485"/>
    </source>
</evidence>
<dbReference type="InterPro" id="IPR005839">
    <property type="entry name" value="Methylthiotransferase"/>
</dbReference>
<dbReference type="FunFam" id="3.80.30.20:FF:000001">
    <property type="entry name" value="tRNA-2-methylthio-N(6)-dimethylallyladenosine synthase 2"/>
    <property type="match status" value="1"/>
</dbReference>
<comment type="similarity">
    <text evidence="8">Belongs to the methylthiotransferase family. RimO subfamily.</text>
</comment>
<feature type="domain" description="MTTase N-terminal" evidence="10">
    <location>
        <begin position="4"/>
        <end position="120"/>
    </location>
</feature>
<dbReference type="GO" id="GO:0103039">
    <property type="term" value="F:protein methylthiotransferase activity"/>
    <property type="evidence" value="ECO:0007669"/>
    <property type="project" value="UniProtKB-EC"/>
</dbReference>
<dbReference type="Gene3D" id="3.80.30.20">
    <property type="entry name" value="tm_1862 like domain"/>
    <property type="match status" value="1"/>
</dbReference>
<evidence type="ECO:0000256" key="4">
    <source>
        <dbReference type="ARBA" id="ARBA00022691"/>
    </source>
</evidence>
<dbReference type="SFLD" id="SFLDF00274">
    <property type="entry name" value="ribosomal_protein_S12_methylth"/>
    <property type="match status" value="1"/>
</dbReference>
<dbReference type="SFLD" id="SFLDG01061">
    <property type="entry name" value="methylthiotransferase"/>
    <property type="match status" value="1"/>
</dbReference>
<feature type="binding site" evidence="8">
    <location>
        <position position="159"/>
    </location>
    <ligand>
        <name>[4Fe-4S] cluster</name>
        <dbReference type="ChEBI" id="CHEBI:49883"/>
        <label>2</label>
        <note>4Fe-4S-S-AdoMet</note>
    </ligand>
</feature>
<evidence type="ECO:0000313" key="12">
    <source>
        <dbReference type="EMBL" id="EAT14428.1"/>
    </source>
</evidence>
<evidence type="ECO:0000259" key="10">
    <source>
        <dbReference type="PROSITE" id="PS51449"/>
    </source>
</evidence>
<evidence type="ECO:0000256" key="8">
    <source>
        <dbReference type="HAMAP-Rule" id="MF_01865"/>
    </source>
</evidence>
<dbReference type="GO" id="GO:0046872">
    <property type="term" value="F:metal ion binding"/>
    <property type="evidence" value="ECO:0007669"/>
    <property type="project" value="UniProtKB-KW"/>
</dbReference>
<feature type="binding site" evidence="8">
    <location>
        <position position="13"/>
    </location>
    <ligand>
        <name>[4Fe-4S] cluster</name>
        <dbReference type="ChEBI" id="CHEBI:49883"/>
        <label>1</label>
    </ligand>
</feature>
<evidence type="ECO:0000256" key="2">
    <source>
        <dbReference type="ARBA" id="ARBA00022490"/>
    </source>
</evidence>
<feature type="domain" description="TRAM" evidence="9">
    <location>
        <begin position="378"/>
        <end position="446"/>
    </location>
</feature>
<protein>
    <recommendedName>
        <fullName evidence="8">Ribosomal protein uS12 methylthiotransferase RimO</fullName>
        <shortName evidence="8">uS12 MTTase</shortName>
        <shortName evidence="8">uS12 methylthiotransferase</shortName>
        <ecNumber evidence="8">2.8.4.4</ecNumber>
    </recommendedName>
    <alternativeName>
        <fullName evidence="8">Ribosomal protein uS12 (aspartate-C(3))-methylthiotransferase</fullName>
    </alternativeName>
    <alternativeName>
        <fullName evidence="8">Ribosome maturation factor RimO</fullName>
    </alternativeName>
</protein>
<proteinExistence type="inferred from homology"/>
<dbReference type="InterPro" id="IPR002792">
    <property type="entry name" value="TRAM_dom"/>
</dbReference>
<sequence>MPRKKVCLVSLGCPKNLVDAEVMLGHLPPDRFEIITEEEAADILIINTCAFINDAQEESVDTILEAARFKEEGQCRMLIVTGCLPQRYRDELATELPEVDLFMGTGDAARIVELIDQWQGSQQQINATSANPQALYDHLTPRAKASPFYSAYVKIAEGCSNHCSYCIIPKLRGMLRSRSIDSIVQEVQKLVKEGVKEVNLIAQDITAFGQDRSDGATLEELLQELVKIEDLSWLRLLYAYPDGISNELIDLIASEDKICNYLDLPLQHINDDILSMMNRRIDAQDSRQLISRLRERIPDMTLRTSFIVGFPGETDAQYQQLLEFVEEGHFDRVGVFRYSREEGTAAANLDNQVDETIKKRRLDKLMKAQSRVSFRKHRDLVGKVVPVLIEGYSEETELLLQGRSPSQAPDIDGLVYVTSGQADVGDIVDLKITDTTEYDLIGEMVGFEESLNS</sequence>
<dbReference type="AlphaFoldDB" id="Q1JW18"/>
<dbReference type="CDD" id="cd01335">
    <property type="entry name" value="Radical_SAM"/>
    <property type="match status" value="1"/>
</dbReference>
<evidence type="ECO:0000256" key="6">
    <source>
        <dbReference type="ARBA" id="ARBA00023004"/>
    </source>
</evidence>
<comment type="function">
    <text evidence="8">Catalyzes the methylthiolation of an aspartic acid residue of ribosomal protein uS12.</text>
</comment>
<comment type="cofactor">
    <cofactor evidence="8">
        <name>[4Fe-4S] cluster</name>
        <dbReference type="ChEBI" id="CHEBI:49883"/>
    </cofactor>
    <text evidence="8">Binds 2 [4Fe-4S] clusters. One cluster is coordinated with 3 cysteines and an exchangeable S-adenosyl-L-methionine.</text>
</comment>
<dbReference type="InterPro" id="IPR007197">
    <property type="entry name" value="rSAM"/>
</dbReference>
<dbReference type="SFLD" id="SFLDS00029">
    <property type="entry name" value="Radical_SAM"/>
    <property type="match status" value="1"/>
</dbReference>
<dbReference type="InterPro" id="IPR012340">
    <property type="entry name" value="NA-bd_OB-fold"/>
</dbReference>
<dbReference type="RefSeq" id="WP_006002755.1">
    <property type="nucleotide sequence ID" value="NZ_AAEW02000027.1"/>
</dbReference>
<dbReference type="InterPro" id="IPR006638">
    <property type="entry name" value="Elp3/MiaA/NifB-like_rSAM"/>
</dbReference>
<dbReference type="PANTHER" id="PTHR43837:SF1">
    <property type="entry name" value="RIBOSOMAL PROTEIN US12 METHYLTHIOTRANSFERASE RIMO"/>
    <property type="match status" value="1"/>
</dbReference>
<dbReference type="EMBL" id="AAEW02000027">
    <property type="protein sequence ID" value="EAT14428.1"/>
    <property type="molecule type" value="Genomic_DNA"/>
</dbReference>
<dbReference type="InterPro" id="IPR005840">
    <property type="entry name" value="Ribosomal_uS12_MeSTrfase_RimO"/>
</dbReference>
<dbReference type="InterPro" id="IPR020612">
    <property type="entry name" value="Methylthiotransferase_CS"/>
</dbReference>
<feature type="domain" description="Radical SAM core" evidence="11">
    <location>
        <begin position="145"/>
        <end position="375"/>
    </location>
</feature>
<dbReference type="Pfam" id="PF04055">
    <property type="entry name" value="Radical_SAM"/>
    <property type="match status" value="1"/>
</dbReference>
<dbReference type="InterPro" id="IPR013848">
    <property type="entry name" value="Methylthiotransferase_N"/>
</dbReference>
<feature type="binding site" evidence="8">
    <location>
        <position position="166"/>
    </location>
    <ligand>
        <name>[4Fe-4S] cluster</name>
        <dbReference type="ChEBI" id="CHEBI:49883"/>
        <label>2</label>
        <note>4Fe-4S-S-AdoMet</note>
    </ligand>
</feature>
<gene>
    <name evidence="8" type="primary">rimO</name>
    <name evidence="12" type="ORF">Dace_0257</name>
</gene>
<name>Q1JW18_DESA6</name>
<evidence type="ECO:0000259" key="11">
    <source>
        <dbReference type="PROSITE" id="PS51918"/>
    </source>
</evidence>
<dbReference type="GO" id="GO:0035599">
    <property type="term" value="F:aspartic acid methylthiotransferase activity"/>
    <property type="evidence" value="ECO:0007669"/>
    <property type="project" value="TreeGrafter"/>
</dbReference>
<keyword evidence="5 8" id="KW-0479">Metal-binding</keyword>
<evidence type="ECO:0000256" key="3">
    <source>
        <dbReference type="ARBA" id="ARBA00022679"/>
    </source>
</evidence>
<dbReference type="InterPro" id="IPR038135">
    <property type="entry name" value="Methylthiotransferase_N_sf"/>
</dbReference>
<dbReference type="PROSITE" id="PS01278">
    <property type="entry name" value="MTTASE_RADICAL"/>
    <property type="match status" value="1"/>
</dbReference>
<dbReference type="OrthoDB" id="9805215at2"/>
<dbReference type="PROSITE" id="PS50926">
    <property type="entry name" value="TRAM"/>
    <property type="match status" value="1"/>
</dbReference>
<dbReference type="PROSITE" id="PS51918">
    <property type="entry name" value="RADICAL_SAM"/>
    <property type="match status" value="1"/>
</dbReference>
<dbReference type="Gene3D" id="3.40.50.12160">
    <property type="entry name" value="Methylthiotransferase, N-terminal domain"/>
    <property type="match status" value="1"/>
</dbReference>
<dbReference type="NCBIfam" id="TIGR00089">
    <property type="entry name" value="MiaB/RimO family radical SAM methylthiotransferase"/>
    <property type="match status" value="1"/>
</dbReference>
<dbReference type="PROSITE" id="PS51449">
    <property type="entry name" value="MTTASE_N"/>
    <property type="match status" value="1"/>
</dbReference>
<feature type="binding site" evidence="8">
    <location>
        <position position="49"/>
    </location>
    <ligand>
        <name>[4Fe-4S] cluster</name>
        <dbReference type="ChEBI" id="CHEBI:49883"/>
        <label>1</label>
    </ligand>
</feature>
<accession>Q1JW18</accession>
<dbReference type="SMART" id="SM00729">
    <property type="entry name" value="Elp3"/>
    <property type="match status" value="1"/>
</dbReference>
<keyword evidence="4 8" id="KW-0949">S-adenosyl-L-methionine</keyword>
<comment type="subcellular location">
    <subcellularLocation>
        <location evidence="8">Cytoplasm</location>
    </subcellularLocation>
</comment>
<dbReference type="NCBIfam" id="TIGR01125">
    <property type="entry name" value="30S ribosomal protein S12 methylthiotransferase RimO"/>
    <property type="match status" value="1"/>
</dbReference>
<organism evidence="12 13">
    <name type="scientific">Desulfuromonas acetoxidans (strain DSM 684 / 11070)</name>
    <dbReference type="NCBI Taxonomy" id="281689"/>
    <lineage>
        <taxon>Bacteria</taxon>
        <taxon>Pseudomonadati</taxon>
        <taxon>Thermodesulfobacteriota</taxon>
        <taxon>Desulfuromonadia</taxon>
        <taxon>Desulfuromonadales</taxon>
        <taxon>Desulfuromonadaceae</taxon>
        <taxon>Desulfuromonas</taxon>
    </lineage>
</organism>
<reference evidence="12" key="1">
    <citation type="submission" date="2006-05" db="EMBL/GenBank/DDBJ databases">
        <title>Annotation of the draft genome assembly of Desulfuromonas acetoxidans DSM 684.</title>
        <authorList>
            <consortium name="US DOE Joint Genome Institute (JGI-ORNL)"/>
            <person name="Larimer F."/>
            <person name="Land M."/>
            <person name="Hauser L."/>
        </authorList>
    </citation>
    <scope>NUCLEOTIDE SEQUENCE [LARGE SCALE GENOMIC DNA]</scope>
    <source>
        <strain evidence="12">DSM 684</strain>
    </source>
</reference>
<evidence type="ECO:0000259" key="9">
    <source>
        <dbReference type="PROSITE" id="PS50926"/>
    </source>
</evidence>
<keyword evidence="1 8" id="KW-0004">4Fe-4S</keyword>
<keyword evidence="7 8" id="KW-0411">Iron-sulfur</keyword>
<dbReference type="GO" id="GO:0051539">
    <property type="term" value="F:4 iron, 4 sulfur cluster binding"/>
    <property type="evidence" value="ECO:0007669"/>
    <property type="project" value="UniProtKB-UniRule"/>
</dbReference>
<feature type="binding site" evidence="8">
    <location>
        <position position="83"/>
    </location>
    <ligand>
        <name>[4Fe-4S] cluster</name>
        <dbReference type="ChEBI" id="CHEBI:49883"/>
        <label>1</label>
    </ligand>
</feature>
<dbReference type="Pfam" id="PF18693">
    <property type="entry name" value="TRAM_2"/>
    <property type="match status" value="1"/>
</dbReference>
<evidence type="ECO:0000256" key="5">
    <source>
        <dbReference type="ARBA" id="ARBA00022723"/>
    </source>
</evidence>
<dbReference type="GO" id="GO:0005829">
    <property type="term" value="C:cytosol"/>
    <property type="evidence" value="ECO:0007669"/>
    <property type="project" value="TreeGrafter"/>
</dbReference>
<dbReference type="GO" id="GO:0006400">
    <property type="term" value="P:tRNA modification"/>
    <property type="evidence" value="ECO:0007669"/>
    <property type="project" value="InterPro"/>
</dbReference>
<keyword evidence="6 8" id="KW-0408">Iron</keyword>
<feature type="binding site" evidence="8">
    <location>
        <position position="163"/>
    </location>
    <ligand>
        <name>[4Fe-4S] cluster</name>
        <dbReference type="ChEBI" id="CHEBI:49883"/>
        <label>2</label>
        <note>4Fe-4S-S-AdoMet</note>
    </ligand>
</feature>
<dbReference type="SUPFAM" id="SSF102114">
    <property type="entry name" value="Radical SAM enzymes"/>
    <property type="match status" value="1"/>
</dbReference>
<dbReference type="Gene3D" id="2.40.50.140">
    <property type="entry name" value="Nucleic acid-binding proteins"/>
    <property type="match status" value="1"/>
</dbReference>
<dbReference type="PANTHER" id="PTHR43837">
    <property type="entry name" value="RIBOSOMAL PROTEIN S12 METHYLTHIOTRANSFERASE RIMO"/>
    <property type="match status" value="1"/>
</dbReference>
<keyword evidence="3 8" id="KW-0808">Transferase</keyword>
<dbReference type="Proteomes" id="UP000005695">
    <property type="component" value="Unassembled WGS sequence"/>
</dbReference>
<comment type="caution">
    <text evidence="12">The sequence shown here is derived from an EMBL/GenBank/DDBJ whole genome shotgun (WGS) entry which is preliminary data.</text>
</comment>
<dbReference type="EC" id="2.8.4.4" evidence="8"/>
<dbReference type="InterPro" id="IPR023404">
    <property type="entry name" value="rSAM_horseshoe"/>
</dbReference>
<keyword evidence="2 8" id="KW-0963">Cytoplasm</keyword>
<dbReference type="HAMAP" id="MF_01865">
    <property type="entry name" value="MTTase_RimO"/>
    <property type="match status" value="1"/>
</dbReference>